<name>A0ABN3HY65_9ACTN</name>
<proteinExistence type="predicted"/>
<evidence type="ECO:0000313" key="3">
    <source>
        <dbReference type="Proteomes" id="UP001501444"/>
    </source>
</evidence>
<gene>
    <name evidence="2" type="ORF">GCM10010170_101940</name>
</gene>
<dbReference type="RefSeq" id="WP_344619982.1">
    <property type="nucleotide sequence ID" value="NZ_BAAARV010000120.1"/>
</dbReference>
<dbReference type="EMBL" id="BAAARV010000120">
    <property type="protein sequence ID" value="GAA2389978.1"/>
    <property type="molecule type" value="Genomic_DNA"/>
</dbReference>
<sequence>MVAAAALVAAASLAPWFRTRFASGDGWETNTASAWQASTRWSVAVALCLAAAVLSLASANRHVRRGCAAACVAALGLTVWQWLAIGPLDTSGGLGWSAAESSSSPGVGDIVRDQLVVVHLDGLTQDVGWGLYAGSAAMAMLVLAILAAPSGHRGQL</sequence>
<comment type="caution">
    <text evidence="2">The sequence shown here is derived from an EMBL/GenBank/DDBJ whole genome shotgun (WGS) entry which is preliminary data.</text>
</comment>
<protein>
    <submittedName>
        <fullName evidence="2">Uncharacterized protein</fullName>
    </submittedName>
</protein>
<feature type="transmembrane region" description="Helical" evidence="1">
    <location>
        <begin position="38"/>
        <end position="59"/>
    </location>
</feature>
<feature type="transmembrane region" description="Helical" evidence="1">
    <location>
        <begin position="66"/>
        <end position="85"/>
    </location>
</feature>
<evidence type="ECO:0000313" key="2">
    <source>
        <dbReference type="EMBL" id="GAA2389978.1"/>
    </source>
</evidence>
<dbReference type="Proteomes" id="UP001501444">
    <property type="component" value="Unassembled WGS sequence"/>
</dbReference>
<keyword evidence="1" id="KW-0472">Membrane</keyword>
<evidence type="ECO:0000256" key="1">
    <source>
        <dbReference type="SAM" id="Phobius"/>
    </source>
</evidence>
<keyword evidence="3" id="KW-1185">Reference proteome</keyword>
<feature type="transmembrane region" description="Helical" evidence="1">
    <location>
        <begin position="129"/>
        <end position="148"/>
    </location>
</feature>
<keyword evidence="1" id="KW-0812">Transmembrane</keyword>
<accession>A0ABN3HY65</accession>
<reference evidence="2 3" key="1">
    <citation type="journal article" date="2019" name="Int. J. Syst. Evol. Microbiol.">
        <title>The Global Catalogue of Microorganisms (GCM) 10K type strain sequencing project: providing services to taxonomists for standard genome sequencing and annotation.</title>
        <authorList>
            <consortium name="The Broad Institute Genomics Platform"/>
            <consortium name="The Broad Institute Genome Sequencing Center for Infectious Disease"/>
            <person name="Wu L."/>
            <person name="Ma J."/>
        </authorList>
    </citation>
    <scope>NUCLEOTIDE SEQUENCE [LARGE SCALE GENOMIC DNA]</scope>
    <source>
        <strain evidence="2 3">JCM 3272</strain>
    </source>
</reference>
<organism evidence="2 3">
    <name type="scientific">Dactylosporangium salmoneum</name>
    <dbReference type="NCBI Taxonomy" id="53361"/>
    <lineage>
        <taxon>Bacteria</taxon>
        <taxon>Bacillati</taxon>
        <taxon>Actinomycetota</taxon>
        <taxon>Actinomycetes</taxon>
        <taxon>Micromonosporales</taxon>
        <taxon>Micromonosporaceae</taxon>
        <taxon>Dactylosporangium</taxon>
    </lineage>
</organism>
<keyword evidence="1" id="KW-1133">Transmembrane helix</keyword>